<keyword evidence="1" id="KW-1133">Transmembrane helix</keyword>
<proteinExistence type="predicted"/>
<name>A0A8H2JAY9_MYCMU</name>
<keyword evidence="1" id="KW-0472">Membrane</keyword>
<protein>
    <submittedName>
        <fullName evidence="2">Uncharacterized protein</fullName>
    </submittedName>
</protein>
<comment type="caution">
    <text evidence="2">The sequence shown here is derived from an EMBL/GenBank/DDBJ whole genome shotgun (WGS) entry which is preliminary data.</text>
</comment>
<evidence type="ECO:0000313" key="2">
    <source>
        <dbReference type="EMBL" id="TLH52506.1"/>
    </source>
</evidence>
<sequence length="270" mass="26994">MAEAAVVAAVDVVCVVGAAAAAVTVAVLALTFGLTAAALTAVWAAGFEAALVASTRDGLSEGLVPALDFDADLPLALGLAAPGFPLPLTLSSVPSFGVVDEVPVWAPPVLLTTTPELTSVLDVVDPGVADVPDADDEPVVPAVPAAPVAPVVPVVPDAVPPAVPGVPPGELEDVDPPDELEELDVDEFADPPAVSATATPCPVATAVTSQAATARPPYPPTFAACRGEWWADTSGAAATNRGLTRELLLAMGFGSVAVGLMPIRLWAILL</sequence>
<reference evidence="2" key="1">
    <citation type="submission" date="2018-01" db="EMBL/GenBank/DDBJ databases">
        <title>Comparative genomics of Mycobacterium mucogenicum and Mycobacterium neoaurum clade members emphasizing tRNA and non-coding RNA.</title>
        <authorList>
            <person name="Behra P.R.K."/>
            <person name="Pettersson B.M.F."/>
            <person name="Das S."/>
            <person name="Dasgupta S."/>
            <person name="Kirsebom L.A."/>
        </authorList>
    </citation>
    <scope>NUCLEOTIDE SEQUENCE</scope>
    <source>
        <strain evidence="2">DSM 44124</strain>
    </source>
</reference>
<accession>A0A8H2JAY9</accession>
<dbReference type="AlphaFoldDB" id="A0A8H2JAY9"/>
<keyword evidence="1" id="KW-0812">Transmembrane</keyword>
<dbReference type="EMBL" id="POTL01000001">
    <property type="protein sequence ID" value="TLH52506.1"/>
    <property type="molecule type" value="Genomic_DNA"/>
</dbReference>
<feature type="transmembrane region" description="Helical" evidence="1">
    <location>
        <begin position="30"/>
        <end position="53"/>
    </location>
</feature>
<gene>
    <name evidence="2" type="ORF">C1S78_09170</name>
</gene>
<feature type="transmembrane region" description="Helical" evidence="1">
    <location>
        <begin position="247"/>
        <end position="269"/>
    </location>
</feature>
<evidence type="ECO:0000256" key="1">
    <source>
        <dbReference type="SAM" id="Phobius"/>
    </source>
</evidence>
<organism evidence="2">
    <name type="scientific">Mycolicibacterium mucogenicum DSM 44124</name>
    <dbReference type="NCBI Taxonomy" id="1226753"/>
    <lineage>
        <taxon>Bacteria</taxon>
        <taxon>Bacillati</taxon>
        <taxon>Actinomycetota</taxon>
        <taxon>Actinomycetes</taxon>
        <taxon>Mycobacteriales</taxon>
        <taxon>Mycobacteriaceae</taxon>
        <taxon>Mycolicibacterium</taxon>
    </lineage>
</organism>